<gene>
    <name evidence="2" type="ORF">FA15DRAFT_672228</name>
</gene>
<feature type="compositionally biased region" description="Polar residues" evidence="1">
    <location>
        <begin position="74"/>
        <end position="87"/>
    </location>
</feature>
<proteinExistence type="predicted"/>
<feature type="region of interest" description="Disordered" evidence="1">
    <location>
        <begin position="74"/>
        <end position="116"/>
    </location>
</feature>
<sequence length="166" mass="17739">MGWMPDSDPEDLPVPPLKGKKATRRSRRPRPKPEGPSKQDGAYNPSGAIDAIDSETLSDLGELEWLVESNATCSSVEGYQRNGQSQIRWEARGPNCPVSKNEGDKGPAALATGASTNKPATKMSVIVVSDSDSDDSSCNGHSKMTVARKTATCPANARKLKKARQT</sequence>
<evidence type="ECO:0000256" key="1">
    <source>
        <dbReference type="SAM" id="MobiDB-lite"/>
    </source>
</evidence>
<dbReference type="Proteomes" id="UP000307440">
    <property type="component" value="Unassembled WGS sequence"/>
</dbReference>
<evidence type="ECO:0000313" key="2">
    <source>
        <dbReference type="EMBL" id="TFK21768.1"/>
    </source>
</evidence>
<protein>
    <submittedName>
        <fullName evidence="2">Uncharacterized protein</fullName>
    </submittedName>
</protein>
<dbReference type="EMBL" id="ML210258">
    <property type="protein sequence ID" value="TFK21768.1"/>
    <property type="molecule type" value="Genomic_DNA"/>
</dbReference>
<accession>A0A5C3L0M3</accession>
<organism evidence="2 3">
    <name type="scientific">Coprinopsis marcescibilis</name>
    <name type="common">Agaric fungus</name>
    <name type="synonym">Psathyrella marcescibilis</name>
    <dbReference type="NCBI Taxonomy" id="230819"/>
    <lineage>
        <taxon>Eukaryota</taxon>
        <taxon>Fungi</taxon>
        <taxon>Dikarya</taxon>
        <taxon>Basidiomycota</taxon>
        <taxon>Agaricomycotina</taxon>
        <taxon>Agaricomycetes</taxon>
        <taxon>Agaricomycetidae</taxon>
        <taxon>Agaricales</taxon>
        <taxon>Agaricineae</taxon>
        <taxon>Psathyrellaceae</taxon>
        <taxon>Coprinopsis</taxon>
    </lineage>
</organism>
<dbReference type="AlphaFoldDB" id="A0A5C3L0M3"/>
<evidence type="ECO:0000313" key="3">
    <source>
        <dbReference type="Proteomes" id="UP000307440"/>
    </source>
</evidence>
<name>A0A5C3L0M3_COPMA</name>
<feature type="region of interest" description="Disordered" evidence="1">
    <location>
        <begin position="1"/>
        <end position="55"/>
    </location>
</feature>
<reference evidence="2 3" key="1">
    <citation type="journal article" date="2019" name="Nat. Ecol. Evol.">
        <title>Megaphylogeny resolves global patterns of mushroom evolution.</title>
        <authorList>
            <person name="Varga T."/>
            <person name="Krizsan K."/>
            <person name="Foldi C."/>
            <person name="Dima B."/>
            <person name="Sanchez-Garcia M."/>
            <person name="Sanchez-Ramirez S."/>
            <person name="Szollosi G.J."/>
            <person name="Szarkandi J.G."/>
            <person name="Papp V."/>
            <person name="Albert L."/>
            <person name="Andreopoulos W."/>
            <person name="Angelini C."/>
            <person name="Antonin V."/>
            <person name="Barry K.W."/>
            <person name="Bougher N.L."/>
            <person name="Buchanan P."/>
            <person name="Buyck B."/>
            <person name="Bense V."/>
            <person name="Catcheside P."/>
            <person name="Chovatia M."/>
            <person name="Cooper J."/>
            <person name="Damon W."/>
            <person name="Desjardin D."/>
            <person name="Finy P."/>
            <person name="Geml J."/>
            <person name="Haridas S."/>
            <person name="Hughes K."/>
            <person name="Justo A."/>
            <person name="Karasinski D."/>
            <person name="Kautmanova I."/>
            <person name="Kiss B."/>
            <person name="Kocsube S."/>
            <person name="Kotiranta H."/>
            <person name="LaButti K.M."/>
            <person name="Lechner B.E."/>
            <person name="Liimatainen K."/>
            <person name="Lipzen A."/>
            <person name="Lukacs Z."/>
            <person name="Mihaltcheva S."/>
            <person name="Morgado L.N."/>
            <person name="Niskanen T."/>
            <person name="Noordeloos M.E."/>
            <person name="Ohm R.A."/>
            <person name="Ortiz-Santana B."/>
            <person name="Ovrebo C."/>
            <person name="Racz N."/>
            <person name="Riley R."/>
            <person name="Savchenko A."/>
            <person name="Shiryaev A."/>
            <person name="Soop K."/>
            <person name="Spirin V."/>
            <person name="Szebenyi C."/>
            <person name="Tomsovsky M."/>
            <person name="Tulloss R.E."/>
            <person name="Uehling J."/>
            <person name="Grigoriev I.V."/>
            <person name="Vagvolgyi C."/>
            <person name="Papp T."/>
            <person name="Martin F.M."/>
            <person name="Miettinen O."/>
            <person name="Hibbett D.S."/>
            <person name="Nagy L.G."/>
        </authorList>
    </citation>
    <scope>NUCLEOTIDE SEQUENCE [LARGE SCALE GENOMIC DNA]</scope>
    <source>
        <strain evidence="2 3">CBS 121175</strain>
    </source>
</reference>
<keyword evidence="3" id="KW-1185">Reference proteome</keyword>
<feature type="compositionally biased region" description="Basic residues" evidence="1">
    <location>
        <begin position="18"/>
        <end position="30"/>
    </location>
</feature>